<evidence type="ECO:0008006" key="5">
    <source>
        <dbReference type="Google" id="ProtNLM"/>
    </source>
</evidence>
<accession>A0A016SG63</accession>
<name>A0A016SG63_9BILA</name>
<evidence type="ECO:0000256" key="1">
    <source>
        <dbReference type="SAM" id="Phobius"/>
    </source>
</evidence>
<keyword evidence="4" id="KW-1185">Reference proteome</keyword>
<comment type="caution">
    <text evidence="3">The sequence shown here is derived from an EMBL/GenBank/DDBJ whole genome shotgun (WGS) entry which is preliminary data.</text>
</comment>
<dbReference type="PANTHER" id="PTHR10974">
    <property type="entry name" value="FI08016P-RELATED"/>
    <property type="match status" value="1"/>
</dbReference>
<dbReference type="InterPro" id="IPR004245">
    <property type="entry name" value="DUF229"/>
</dbReference>
<gene>
    <name evidence="3" type="primary">Acey_s0230.g2960</name>
    <name evidence="3" type="ORF">Y032_0230g2960</name>
</gene>
<keyword evidence="2" id="KW-0732">Signal</keyword>
<protein>
    <recommendedName>
        <fullName evidence="5">Sulfatase N-terminal domain-containing protein</fullName>
    </recommendedName>
</protein>
<dbReference type="STRING" id="53326.A0A016SG63"/>
<dbReference type="EMBL" id="JARK01001566">
    <property type="protein sequence ID" value="EYB89560.1"/>
    <property type="molecule type" value="Genomic_DNA"/>
</dbReference>
<keyword evidence="1" id="KW-0812">Transmembrane</keyword>
<feature type="chain" id="PRO_5001486356" description="Sulfatase N-terminal domain-containing protein" evidence="2">
    <location>
        <begin position="19"/>
        <end position="1086"/>
    </location>
</feature>
<dbReference type="AlphaFoldDB" id="A0A016SG63"/>
<proteinExistence type="predicted"/>
<keyword evidence="1" id="KW-1133">Transmembrane helix</keyword>
<organism evidence="3 4">
    <name type="scientific">Ancylostoma ceylanicum</name>
    <dbReference type="NCBI Taxonomy" id="53326"/>
    <lineage>
        <taxon>Eukaryota</taxon>
        <taxon>Metazoa</taxon>
        <taxon>Ecdysozoa</taxon>
        <taxon>Nematoda</taxon>
        <taxon>Chromadorea</taxon>
        <taxon>Rhabditida</taxon>
        <taxon>Rhabditina</taxon>
        <taxon>Rhabditomorpha</taxon>
        <taxon>Strongyloidea</taxon>
        <taxon>Ancylostomatidae</taxon>
        <taxon>Ancylostomatinae</taxon>
        <taxon>Ancylostoma</taxon>
    </lineage>
</organism>
<dbReference type="InterPro" id="IPR017850">
    <property type="entry name" value="Alkaline_phosphatase_core_sf"/>
</dbReference>
<dbReference type="GO" id="GO:0005615">
    <property type="term" value="C:extracellular space"/>
    <property type="evidence" value="ECO:0007669"/>
    <property type="project" value="TreeGrafter"/>
</dbReference>
<evidence type="ECO:0000256" key="2">
    <source>
        <dbReference type="SAM" id="SignalP"/>
    </source>
</evidence>
<sequence length="1086" mass="124862">MLVKRTLLVTGAMVGAEALPPSLWTGVKICNKANFEREKDTVVRSYLNIEGSYRREMYVPRLLVCGILITCTLLWFYRSSRNDITPAIVTDYLADDIVEKSTTDKDPFDTCVLPNYDPWDEHVIPYVDQNYNPLKGCNHNFKPMTALKRGIVTVNAKDVSCVGRCLTRSTDLYNNRGQWLDVTKTKFFCDVVETLCTDANGKDVYQMVHAQIIEKKEPESHKNKTKQKNQGYYNIYVILLDSISATQGTRHLPQTLQFFEKSMEAVSFPHINKIGLNSRPNGVALWFGKSMEKVHRKLFGLPDIEPDWTFIEFCRRFVDNETFLMKEFSESGYKTLLAEDWMLGTLNYPNCRGFKKQPTDHYMRPFQIALELNATNLLTATYNYTNCIEQHQDILGYLQDFVNSYKERYIPRRSRLSTLPSAQQEKVASLFRCPRNQCDPEPAVVLRLEHWRSTDLKANEELDESFVIIMGDHGLRGQSITHTRLGSLELNNPMFLISVPKKLRKSTDILSILRENAARLQTPYDIRATFLDILKYQPSSNFTDRSSMTLSGEYGVSFLRTQPDVERTCKNLPIPLFYCICHFPLRNVEKSSPMAVEAGKFLITYINSFLEQYDTSHKCETLEFSHTISMFAYVPEELTKTYRISVKATPPSNAEFRDIEAFPTQNPVYSIIQRLTASDFLKIPKKCPLRVCSSVVALPSAGSTDYVTGESSTYASLDDTTETPAAKLNPFDTCILPEYDPWDEDIVPFVDQEYNPLNNCNRKFKPMTTLKDGIVTVNAENVTCQGRCLTRRSDRANNRGRWVNVDEADFRCEIVETLCTDTTGKDVYQMVHAQVVEKNDTKLYKGNARSENYHNVYVILLDSISSTQGTRNLPQTMHFFEKSMEAVSFPHINKVGLNSRPNGVALWFGKSMEKVDRKLFGLPDLEPDWTYNYFCRKYVDNETFLMKEFSDRGYKTLLAEDWGQGTLNWPSCKGFNKQPTDHYMRPFQLALEKNVSRLLKQTYNKANCIEQHQDILRYLEDFVNSYEGIPKFGWIWLSLLGHDHESGVIHADPDFQRFLLHNKKKSLHNFVACGGTAVYSARSRRG</sequence>
<feature type="transmembrane region" description="Helical" evidence="1">
    <location>
        <begin position="58"/>
        <end position="77"/>
    </location>
</feature>
<dbReference type="Proteomes" id="UP000024635">
    <property type="component" value="Unassembled WGS sequence"/>
</dbReference>
<dbReference type="PANTHER" id="PTHR10974:SF75">
    <property type="entry name" value="SULFATASE DOMAIN-CONTAINING PROTEIN"/>
    <property type="match status" value="1"/>
</dbReference>
<feature type="signal peptide" evidence="2">
    <location>
        <begin position="1"/>
        <end position="18"/>
    </location>
</feature>
<dbReference type="SUPFAM" id="SSF53649">
    <property type="entry name" value="Alkaline phosphatase-like"/>
    <property type="match status" value="1"/>
</dbReference>
<dbReference type="OrthoDB" id="5782315at2759"/>
<evidence type="ECO:0000313" key="3">
    <source>
        <dbReference type="EMBL" id="EYB89560.1"/>
    </source>
</evidence>
<dbReference type="Pfam" id="PF02995">
    <property type="entry name" value="DUF229"/>
    <property type="match status" value="2"/>
</dbReference>
<dbReference type="CDD" id="cd16021">
    <property type="entry name" value="ALP_like"/>
    <property type="match status" value="2"/>
</dbReference>
<keyword evidence="1" id="KW-0472">Membrane</keyword>
<reference evidence="4" key="1">
    <citation type="journal article" date="2015" name="Nat. Genet.">
        <title>The genome and transcriptome of the zoonotic hookworm Ancylostoma ceylanicum identify infection-specific gene families.</title>
        <authorList>
            <person name="Schwarz E.M."/>
            <person name="Hu Y."/>
            <person name="Antoshechkin I."/>
            <person name="Miller M.M."/>
            <person name="Sternberg P.W."/>
            <person name="Aroian R.V."/>
        </authorList>
    </citation>
    <scope>NUCLEOTIDE SEQUENCE</scope>
    <source>
        <strain evidence="4">HY135</strain>
    </source>
</reference>
<evidence type="ECO:0000313" key="4">
    <source>
        <dbReference type="Proteomes" id="UP000024635"/>
    </source>
</evidence>